<keyword evidence="2" id="KW-1185">Reference proteome</keyword>
<evidence type="ECO:0000313" key="1">
    <source>
        <dbReference type="EMBL" id="AEP87364.1"/>
    </source>
</evidence>
<name>G4NQB5_BACS4</name>
<evidence type="ECO:0000313" key="2">
    <source>
        <dbReference type="Proteomes" id="UP000002651"/>
    </source>
</evidence>
<dbReference type="HOGENOM" id="CLU_3196300_0_0_9"/>
<proteinExistence type="predicted"/>
<dbReference type="STRING" id="1052585.GYO_2753"/>
<dbReference type="Proteomes" id="UP000002651">
    <property type="component" value="Chromosome"/>
</dbReference>
<accession>G4NQB5</accession>
<organism evidence="1 2">
    <name type="scientific">Bacillus spizizenii (strain DSM 15029 / JCM 12233 / NBRC 101239 / NRRL B-23049 / TU-B-10)</name>
    <name type="common">Bacillus subtilis subsp. spizizenii</name>
    <dbReference type="NCBI Taxonomy" id="1052585"/>
    <lineage>
        <taxon>Bacteria</taxon>
        <taxon>Bacillati</taxon>
        <taxon>Bacillota</taxon>
        <taxon>Bacilli</taxon>
        <taxon>Bacillales</taxon>
        <taxon>Bacillaceae</taxon>
        <taxon>Bacillus</taxon>
    </lineage>
</organism>
<dbReference type="AlphaFoldDB" id="G4NQB5"/>
<protein>
    <submittedName>
        <fullName evidence="1">Uncharacterized protein</fullName>
    </submittedName>
</protein>
<dbReference type="EMBL" id="CP002905">
    <property type="protein sequence ID" value="AEP87364.1"/>
    <property type="molecule type" value="Genomic_DNA"/>
</dbReference>
<dbReference type="KEGG" id="bst:GYO_2753"/>
<gene>
    <name evidence="1" type="ordered locus">GYO_2753</name>
</gene>
<sequence>MFTAPMVFSHYNSWRSERLLKAKNPVFHGILESLLYKFITDKRNS</sequence>
<reference evidence="1 2" key="1">
    <citation type="journal article" date="2012" name="J. Bacteriol.">
        <title>Whole-genome sequences of Bacillus subtilis and close relatives.</title>
        <authorList>
            <person name="Earl A.M."/>
            <person name="Eppinger M."/>
            <person name="Fricke W.F."/>
            <person name="Rosovitz M.J."/>
            <person name="Rasko D.A."/>
            <person name="Daugherty S."/>
            <person name="Losick R."/>
            <person name="Kolter R."/>
            <person name="Ravel J."/>
        </authorList>
    </citation>
    <scope>NUCLEOTIDE SEQUENCE [LARGE SCALE GENOMIC DNA]</scope>
    <source>
        <strain evidence="2">DSM 15029 / JCM 12233 / NBRC 101239 / NRRL B-23049 / TU-B-10</strain>
    </source>
</reference>